<keyword evidence="2" id="KW-1185">Reference proteome</keyword>
<comment type="caution">
    <text evidence="1">The sequence shown here is derived from an EMBL/GenBank/DDBJ whole genome shotgun (WGS) entry which is preliminary data.</text>
</comment>
<name>A0A540L9J2_MALBA</name>
<accession>A0A540L9J2</accession>
<dbReference type="AlphaFoldDB" id="A0A540L9J2"/>
<organism evidence="1 2">
    <name type="scientific">Malus baccata</name>
    <name type="common">Siberian crab apple</name>
    <name type="synonym">Pyrus baccata</name>
    <dbReference type="NCBI Taxonomy" id="106549"/>
    <lineage>
        <taxon>Eukaryota</taxon>
        <taxon>Viridiplantae</taxon>
        <taxon>Streptophyta</taxon>
        <taxon>Embryophyta</taxon>
        <taxon>Tracheophyta</taxon>
        <taxon>Spermatophyta</taxon>
        <taxon>Magnoliopsida</taxon>
        <taxon>eudicotyledons</taxon>
        <taxon>Gunneridae</taxon>
        <taxon>Pentapetalae</taxon>
        <taxon>rosids</taxon>
        <taxon>fabids</taxon>
        <taxon>Rosales</taxon>
        <taxon>Rosaceae</taxon>
        <taxon>Amygdaloideae</taxon>
        <taxon>Maleae</taxon>
        <taxon>Malus</taxon>
    </lineage>
</organism>
<evidence type="ECO:0000313" key="2">
    <source>
        <dbReference type="Proteomes" id="UP000315295"/>
    </source>
</evidence>
<protein>
    <submittedName>
        <fullName evidence="1">Uncharacterized protein</fullName>
    </submittedName>
</protein>
<evidence type="ECO:0000313" key="1">
    <source>
        <dbReference type="EMBL" id="TQD82989.1"/>
    </source>
</evidence>
<proteinExistence type="predicted"/>
<dbReference type="EMBL" id="VIEB01000698">
    <property type="protein sequence ID" value="TQD82989.1"/>
    <property type="molecule type" value="Genomic_DNA"/>
</dbReference>
<sequence length="66" mass="7443">MSHTVMPKQQSALELKHMAGHMVGFYAAKGCDVQSTQETFQLFVNMLLAILVINDIKKFRTILFNG</sequence>
<reference evidence="1 2" key="1">
    <citation type="journal article" date="2019" name="G3 (Bethesda)">
        <title>Sequencing of a Wild Apple (Malus baccata) Genome Unravels the Differences Between Cultivated and Wild Apple Species Regarding Disease Resistance and Cold Tolerance.</title>
        <authorList>
            <person name="Chen X."/>
        </authorList>
    </citation>
    <scope>NUCLEOTIDE SEQUENCE [LARGE SCALE GENOMIC DNA]</scope>
    <source>
        <strain evidence="2">cv. Shandingzi</strain>
        <tissue evidence="1">Leaves</tissue>
    </source>
</reference>
<gene>
    <name evidence="1" type="ORF">C1H46_031458</name>
</gene>
<dbReference type="Proteomes" id="UP000315295">
    <property type="component" value="Unassembled WGS sequence"/>
</dbReference>